<comment type="function">
    <text evidence="15">Required for normal mitochondrial ribosome function and mitochondrial translation. May play a role in ribosome biogenesis by preventing premature association of the 28S and 39S ribosomal subunits. Interacts with mitochondrial ribosomal protein uL14m (MRPL14), probably blocking formation of intersubunit bridge B8, preventing association of the 28S and 39S ribosomal subunits. Addition to isolated mitochondrial ribosomal subunits partially inhibits translation, probably by interfering with the association of the 28S and 39S ribosomal subunits and the formation of functional ribosomes. May also participate in the assembly and/or regulation of the stability of the large subunit of the mitochondrial ribosome. May function as a ribosomal silencing factor.</text>
</comment>
<evidence type="ECO:0000256" key="5">
    <source>
        <dbReference type="ARBA" id="ARBA00022527"/>
    </source>
</evidence>
<evidence type="ECO:0000256" key="15">
    <source>
        <dbReference type="ARBA" id="ARBA00053669"/>
    </source>
</evidence>
<keyword evidence="6" id="KW-0597">Phosphoprotein</keyword>
<keyword evidence="8 17" id="KW-0547">Nucleotide-binding</keyword>
<dbReference type="InterPro" id="IPR051175">
    <property type="entry name" value="CLK_kinases"/>
</dbReference>
<accession>A0A7J6B182</accession>
<evidence type="ECO:0000256" key="3">
    <source>
        <dbReference type="ARBA" id="ARBA00010574"/>
    </source>
</evidence>
<dbReference type="PROSITE" id="PS00108">
    <property type="entry name" value="PROTEIN_KINASE_ST"/>
    <property type="match status" value="1"/>
</dbReference>
<evidence type="ECO:0000256" key="8">
    <source>
        <dbReference type="ARBA" id="ARBA00022741"/>
    </source>
</evidence>
<evidence type="ECO:0000313" key="20">
    <source>
        <dbReference type="Proteomes" id="UP000593565"/>
    </source>
</evidence>
<dbReference type="AlphaFoldDB" id="A0A7J6B182"/>
<evidence type="ECO:0000313" key="19">
    <source>
        <dbReference type="EMBL" id="KAF4087448.1"/>
    </source>
</evidence>
<dbReference type="PANTHER" id="PTHR45646:SF6">
    <property type="entry name" value="DUAL SPECIFICITY PROTEIN KINASE CLK2"/>
    <property type="match status" value="1"/>
</dbReference>
<evidence type="ECO:0000256" key="6">
    <source>
        <dbReference type="ARBA" id="ARBA00022553"/>
    </source>
</evidence>
<keyword evidence="7" id="KW-0808">Transferase</keyword>
<keyword evidence="9" id="KW-0418">Kinase</keyword>
<dbReference type="Gene3D" id="3.30.200.20">
    <property type="entry name" value="Phosphorylase Kinase, domain 1"/>
    <property type="match status" value="1"/>
</dbReference>
<dbReference type="Pfam" id="PF02410">
    <property type="entry name" value="RsfS"/>
    <property type="match status" value="1"/>
</dbReference>
<dbReference type="GO" id="GO:0004713">
    <property type="term" value="F:protein tyrosine kinase activity"/>
    <property type="evidence" value="ECO:0007669"/>
    <property type="project" value="UniProtKB-KW"/>
</dbReference>
<comment type="similarity">
    <text evidence="14">Belongs to the protein kinase superfamily. CMGC Ser/Thr protein kinase family. Lammer subfamily.</text>
</comment>
<dbReference type="PROSITE" id="PS00107">
    <property type="entry name" value="PROTEIN_KINASE_ATP"/>
    <property type="match status" value="1"/>
</dbReference>
<evidence type="ECO:0000256" key="16">
    <source>
        <dbReference type="ARBA" id="ARBA00073331"/>
    </source>
</evidence>
<dbReference type="GO" id="GO:0043484">
    <property type="term" value="P:regulation of RNA splicing"/>
    <property type="evidence" value="ECO:0007669"/>
    <property type="project" value="TreeGrafter"/>
</dbReference>
<keyword evidence="10 17" id="KW-0067">ATP-binding</keyword>
<evidence type="ECO:0000256" key="14">
    <source>
        <dbReference type="ARBA" id="ARBA00037966"/>
    </source>
</evidence>
<evidence type="ECO:0000256" key="9">
    <source>
        <dbReference type="ARBA" id="ARBA00022777"/>
    </source>
</evidence>
<evidence type="ECO:0000256" key="7">
    <source>
        <dbReference type="ARBA" id="ARBA00022679"/>
    </source>
</evidence>
<dbReference type="FunFam" id="3.30.460.10:FF:000018">
    <property type="entry name" value="Mitochondrial assembly of ribosomal large subunit 1"/>
    <property type="match status" value="1"/>
</dbReference>
<evidence type="ECO:0000256" key="1">
    <source>
        <dbReference type="ARBA" id="ARBA00004123"/>
    </source>
</evidence>
<dbReference type="GO" id="GO:0005634">
    <property type="term" value="C:nucleus"/>
    <property type="evidence" value="ECO:0007669"/>
    <property type="project" value="UniProtKB-SubCell"/>
</dbReference>
<comment type="subcellular location">
    <subcellularLocation>
        <location evidence="2">Mitochondrion</location>
    </subcellularLocation>
    <subcellularLocation>
        <location evidence="1">Nucleus</location>
    </subcellularLocation>
</comment>
<organism evidence="19 20">
    <name type="scientific">Ameiurus melas</name>
    <name type="common">Black bullhead</name>
    <name type="synonym">Silurus melas</name>
    <dbReference type="NCBI Taxonomy" id="219545"/>
    <lineage>
        <taxon>Eukaryota</taxon>
        <taxon>Metazoa</taxon>
        <taxon>Chordata</taxon>
        <taxon>Craniata</taxon>
        <taxon>Vertebrata</taxon>
        <taxon>Euteleostomi</taxon>
        <taxon>Actinopterygii</taxon>
        <taxon>Neopterygii</taxon>
        <taxon>Teleostei</taxon>
        <taxon>Ostariophysi</taxon>
        <taxon>Siluriformes</taxon>
        <taxon>Ictaluridae</taxon>
        <taxon>Ameiurus</taxon>
    </lineage>
</organism>
<dbReference type="PANTHER" id="PTHR45646">
    <property type="entry name" value="SERINE/THREONINE-PROTEIN KINASE DOA-RELATED"/>
    <property type="match status" value="1"/>
</dbReference>
<comment type="caution">
    <text evidence="19">The sequence shown here is derived from an EMBL/GenBank/DDBJ whole genome shotgun (WGS) entry which is preliminary data.</text>
</comment>
<keyword evidence="11" id="KW-0496">Mitochondrion</keyword>
<dbReference type="GO" id="GO:0005524">
    <property type="term" value="F:ATP binding"/>
    <property type="evidence" value="ECO:0007669"/>
    <property type="project" value="UniProtKB-UniRule"/>
</dbReference>
<dbReference type="SMART" id="SM00220">
    <property type="entry name" value="S_TKc"/>
    <property type="match status" value="1"/>
</dbReference>
<dbReference type="Proteomes" id="UP000593565">
    <property type="component" value="Unassembled WGS sequence"/>
</dbReference>
<dbReference type="GO" id="GO:0004712">
    <property type="term" value="F:protein serine/threonine/tyrosine kinase activity"/>
    <property type="evidence" value="ECO:0007669"/>
    <property type="project" value="UniProtKB-EC"/>
</dbReference>
<evidence type="ECO:0000256" key="17">
    <source>
        <dbReference type="PROSITE-ProRule" id="PRU10141"/>
    </source>
</evidence>
<protein>
    <recommendedName>
        <fullName evidence="16">Mitochondrial assembly of ribosomal large subunit protein 1</fullName>
        <ecNumber evidence="4">2.7.12.1</ecNumber>
    </recommendedName>
</protein>
<evidence type="ECO:0000256" key="10">
    <source>
        <dbReference type="ARBA" id="ARBA00022840"/>
    </source>
</evidence>
<dbReference type="HAMAP" id="MF_01477">
    <property type="entry name" value="Iojap_RsfS"/>
    <property type="match status" value="1"/>
</dbReference>
<evidence type="ECO:0000259" key="18">
    <source>
        <dbReference type="PROSITE" id="PS50011"/>
    </source>
</evidence>
<sequence length="559" mass="65000">MPLKLRCTLMFTLLAVTRKRKYRLYRTVMAALGCGRCVFTRLFNMSVCYRAAGLHTLTNTLTNTHNTARFSRYLRKPRAPSRALFSNTDGSDVELTARDSYTQQQLQHGTAVFNLDVLVCVLREENALDICVIRVPDQLKYTDYFIIVSGSSTRHLRAMALYTIKVYKFLRRETAAHTHIEGQHCDDWMCIDFGSMVVHFMLPETREKFHLSSVRCDDDDDEGHLLCQDGYVLQDRYEIVSTLGQGTFGKVVQCIDHHRQGSRVALKIIKNVEKYKEAARLEINVLEKIKEKDPENKQLCVCMYGWFQYGGHMCISFELLSLSTFDFLKQNNYIPYTLEQVRHMAFQICSAVEFLHANRLTHTDLKPENVLFINSNFTTCYNTDKQCEQHVLKDTAVKVVDFGSATFDHEHHSTVVSTRHYRAPEVILELGWSQPCDVWSIGCILLEYYLGYTLFQAHDNREHLAMMEIIQGRIPSRMIRKTRKQKYFSGGRLDWDKNSPAGRHITHTYKPLCKYLLRESEDHCQLFNLLEMMLEFEPERRLSSSSSLHHPFFSSLHDL</sequence>
<evidence type="ECO:0000256" key="12">
    <source>
        <dbReference type="ARBA" id="ARBA00023137"/>
    </source>
</evidence>
<reference evidence="19 20" key="1">
    <citation type="submission" date="2020-02" db="EMBL/GenBank/DDBJ databases">
        <title>A chromosome-scale genome assembly of the black bullhead catfish (Ameiurus melas).</title>
        <authorList>
            <person name="Wen M."/>
            <person name="Zham M."/>
            <person name="Cabau C."/>
            <person name="Klopp C."/>
            <person name="Donnadieu C."/>
            <person name="Roques C."/>
            <person name="Bouchez O."/>
            <person name="Lampietro C."/>
            <person name="Jouanno E."/>
            <person name="Herpin A."/>
            <person name="Louis A."/>
            <person name="Berthelot C."/>
            <person name="Parey E."/>
            <person name="Roest-Crollius H."/>
            <person name="Braasch I."/>
            <person name="Postlethwait J."/>
            <person name="Robinson-Rechavi M."/>
            <person name="Echchiki A."/>
            <person name="Begum T."/>
            <person name="Montfort J."/>
            <person name="Schartl M."/>
            <person name="Bobe J."/>
            <person name="Guiguen Y."/>
        </authorList>
    </citation>
    <scope>NUCLEOTIDE SEQUENCE [LARGE SCALE GENOMIC DNA]</scope>
    <source>
        <strain evidence="19">M_S1</strain>
        <tissue evidence="19">Blood</tissue>
    </source>
</reference>
<dbReference type="InterPro" id="IPR008271">
    <property type="entry name" value="Ser/Thr_kinase_AS"/>
</dbReference>
<keyword evidence="5" id="KW-0723">Serine/threonine-protein kinase</keyword>
<comment type="similarity">
    <text evidence="3">Belongs to the Iojap/RsfS family.</text>
</comment>
<evidence type="ECO:0000256" key="11">
    <source>
        <dbReference type="ARBA" id="ARBA00023128"/>
    </source>
</evidence>
<dbReference type="GO" id="GO:0004674">
    <property type="term" value="F:protein serine/threonine kinase activity"/>
    <property type="evidence" value="ECO:0007669"/>
    <property type="project" value="UniProtKB-KW"/>
</dbReference>
<dbReference type="EC" id="2.7.12.1" evidence="4"/>
<dbReference type="NCBIfam" id="TIGR00090">
    <property type="entry name" value="rsfS_iojap_ybeB"/>
    <property type="match status" value="1"/>
</dbReference>
<evidence type="ECO:0000256" key="4">
    <source>
        <dbReference type="ARBA" id="ARBA00013203"/>
    </source>
</evidence>
<dbReference type="Gene3D" id="3.30.460.10">
    <property type="entry name" value="Beta Polymerase, domain 2"/>
    <property type="match status" value="1"/>
</dbReference>
<dbReference type="Gene3D" id="1.10.510.10">
    <property type="entry name" value="Transferase(Phosphotransferase) domain 1"/>
    <property type="match status" value="1"/>
</dbReference>
<feature type="domain" description="Protein kinase" evidence="18">
    <location>
        <begin position="237"/>
        <end position="553"/>
    </location>
</feature>
<dbReference type="SUPFAM" id="SSF56112">
    <property type="entry name" value="Protein kinase-like (PK-like)"/>
    <property type="match status" value="1"/>
</dbReference>
<proteinExistence type="inferred from homology"/>
<dbReference type="InterPro" id="IPR017441">
    <property type="entry name" value="Protein_kinase_ATP_BS"/>
</dbReference>
<dbReference type="InterPro" id="IPR004394">
    <property type="entry name" value="Iojap/RsfS/C7orf30"/>
</dbReference>
<keyword evidence="13" id="KW-0539">Nucleus</keyword>
<keyword evidence="12" id="KW-0829">Tyrosine-protein kinase</keyword>
<evidence type="ECO:0000256" key="2">
    <source>
        <dbReference type="ARBA" id="ARBA00004173"/>
    </source>
</evidence>
<dbReference type="FunFam" id="3.30.200.20:FF:000061">
    <property type="entry name" value="Dual specificity protein kinase CLK2"/>
    <property type="match status" value="1"/>
</dbReference>
<dbReference type="InterPro" id="IPR000719">
    <property type="entry name" value="Prot_kinase_dom"/>
</dbReference>
<dbReference type="GO" id="GO:0005739">
    <property type="term" value="C:mitochondrion"/>
    <property type="evidence" value="ECO:0007669"/>
    <property type="project" value="UniProtKB-SubCell"/>
</dbReference>
<dbReference type="InterPro" id="IPR011009">
    <property type="entry name" value="Kinase-like_dom_sf"/>
</dbReference>
<name>A0A7J6B182_AMEME</name>
<dbReference type="Pfam" id="PF00069">
    <property type="entry name" value="Pkinase"/>
    <property type="match status" value="1"/>
</dbReference>
<dbReference type="EMBL" id="JAAGNN010000006">
    <property type="protein sequence ID" value="KAF4087448.1"/>
    <property type="molecule type" value="Genomic_DNA"/>
</dbReference>
<dbReference type="InterPro" id="IPR043519">
    <property type="entry name" value="NT_sf"/>
</dbReference>
<keyword evidence="20" id="KW-1185">Reference proteome</keyword>
<evidence type="ECO:0000256" key="13">
    <source>
        <dbReference type="ARBA" id="ARBA00023242"/>
    </source>
</evidence>
<feature type="binding site" evidence="17">
    <location>
        <position position="267"/>
    </location>
    <ligand>
        <name>ATP</name>
        <dbReference type="ChEBI" id="CHEBI:30616"/>
    </ligand>
</feature>
<gene>
    <name evidence="19" type="ORF">AMELA_G00070900</name>
</gene>
<dbReference type="PROSITE" id="PS50011">
    <property type="entry name" value="PROTEIN_KINASE_DOM"/>
    <property type="match status" value="1"/>
</dbReference>
<dbReference type="SUPFAM" id="SSF81301">
    <property type="entry name" value="Nucleotidyltransferase"/>
    <property type="match status" value="1"/>
</dbReference>